<evidence type="ECO:0000313" key="4">
    <source>
        <dbReference type="Proteomes" id="UP000187406"/>
    </source>
</evidence>
<evidence type="ECO:0000313" key="3">
    <source>
        <dbReference type="EMBL" id="GAV77505.1"/>
    </source>
</evidence>
<feature type="region of interest" description="Disordered" evidence="2">
    <location>
        <begin position="1"/>
        <end position="25"/>
    </location>
</feature>
<dbReference type="InterPro" id="IPR038595">
    <property type="entry name" value="LOR_sf"/>
</dbReference>
<dbReference type="SUPFAM" id="SSF54518">
    <property type="entry name" value="Tubby C-terminal domain-like"/>
    <property type="match status" value="1"/>
</dbReference>
<gene>
    <name evidence="3" type="ORF">CFOL_v3_20976</name>
</gene>
<evidence type="ECO:0000256" key="1">
    <source>
        <dbReference type="ARBA" id="ARBA00005437"/>
    </source>
</evidence>
<dbReference type="OrthoDB" id="680369at2759"/>
<dbReference type="STRING" id="3775.A0A1Q3CB95"/>
<keyword evidence="4" id="KW-1185">Reference proteome</keyword>
<reference evidence="4" key="1">
    <citation type="submission" date="2016-04" db="EMBL/GenBank/DDBJ databases">
        <title>Cephalotus genome sequencing.</title>
        <authorList>
            <person name="Fukushima K."/>
            <person name="Hasebe M."/>
            <person name="Fang X."/>
        </authorList>
    </citation>
    <scope>NUCLEOTIDE SEQUENCE [LARGE SCALE GENOMIC DNA]</scope>
    <source>
        <strain evidence="4">cv. St1</strain>
    </source>
</reference>
<organism evidence="3 4">
    <name type="scientific">Cephalotus follicularis</name>
    <name type="common">Albany pitcher plant</name>
    <dbReference type="NCBI Taxonomy" id="3775"/>
    <lineage>
        <taxon>Eukaryota</taxon>
        <taxon>Viridiplantae</taxon>
        <taxon>Streptophyta</taxon>
        <taxon>Embryophyta</taxon>
        <taxon>Tracheophyta</taxon>
        <taxon>Spermatophyta</taxon>
        <taxon>Magnoliopsida</taxon>
        <taxon>eudicotyledons</taxon>
        <taxon>Gunneridae</taxon>
        <taxon>Pentapetalae</taxon>
        <taxon>rosids</taxon>
        <taxon>fabids</taxon>
        <taxon>Oxalidales</taxon>
        <taxon>Cephalotaceae</taxon>
        <taxon>Cephalotus</taxon>
    </lineage>
</organism>
<comment type="caution">
    <text evidence="3">The sequence shown here is derived from an EMBL/GenBank/DDBJ whole genome shotgun (WGS) entry which is preliminary data.</text>
</comment>
<dbReference type="Proteomes" id="UP000187406">
    <property type="component" value="Unassembled WGS sequence"/>
</dbReference>
<dbReference type="PANTHER" id="PTHR31087:SF95">
    <property type="entry name" value="EXPRESSED PROTEIN"/>
    <property type="match status" value="1"/>
</dbReference>
<dbReference type="PANTHER" id="PTHR31087">
    <property type="match status" value="1"/>
</dbReference>
<accession>A0A1Q3CB95</accession>
<feature type="non-terminal residue" evidence="3">
    <location>
        <position position="231"/>
    </location>
</feature>
<dbReference type="InterPro" id="IPR007612">
    <property type="entry name" value="LOR"/>
</dbReference>
<protein>
    <submittedName>
        <fullName evidence="3">Tub_2 domain-containing protein</fullName>
    </submittedName>
</protein>
<proteinExistence type="inferred from homology"/>
<dbReference type="Gene3D" id="2.40.160.200">
    <property type="entry name" value="LURP1-related"/>
    <property type="match status" value="1"/>
</dbReference>
<sequence length="231" mass="25654">MSRIHPSERANRRHDLTTSQEDDHVGCGRPSVLTVWKRSSMSFQGTDGFTIYDHHGKLVFRVDNYSRNNASSTSGGLLVLMDGPGNSLLTLKPQLILSMHYQWNAYGGEYGCRKSSTASKVFSMRSPSVLFHRSKDEAEIFVGATAKQSQTPDFRVEGDQMNSDRGHYIIRSFSGGLVTKMTRKRVNTTILLGDDVFTLVVQPAFETGFSMAFVVILDHICSKPYASIGCS</sequence>
<dbReference type="AlphaFoldDB" id="A0A1Q3CB95"/>
<dbReference type="InterPro" id="IPR025659">
    <property type="entry name" value="Tubby-like_C"/>
</dbReference>
<dbReference type="InParanoid" id="A0A1Q3CB95"/>
<dbReference type="Pfam" id="PF04525">
    <property type="entry name" value="LOR"/>
    <property type="match status" value="1"/>
</dbReference>
<dbReference type="EMBL" id="BDDD01001639">
    <property type="protein sequence ID" value="GAV77505.1"/>
    <property type="molecule type" value="Genomic_DNA"/>
</dbReference>
<comment type="similarity">
    <text evidence="1">Belongs to the LOR family.</text>
</comment>
<name>A0A1Q3CB95_CEPFO</name>
<evidence type="ECO:0000256" key="2">
    <source>
        <dbReference type="SAM" id="MobiDB-lite"/>
    </source>
</evidence>